<dbReference type="AlphaFoldDB" id="A0A7V7PK50"/>
<proteinExistence type="predicted"/>
<dbReference type="Pfam" id="PF07507">
    <property type="entry name" value="WavE"/>
    <property type="match status" value="1"/>
</dbReference>
<sequence length="338" mass="37504">MSISGEDLTFVIQGPVHHDSSCATIDTAASIKRHFPDGRIVLSTWKGEETSGLDVDEIVLNDDPGPVVSVLDGLEIVNNINRQIVSTAAGLARAETPYAAKVRSDALLTGTGFRSLFEAFPLRGQEGLVFERRVVVSKEFTRSVRSFVPMAYHPGDLFQFGLSEDLRSYWDLPTLQGEALAAFLLDEPPAVWYRMFDRFRHTTEQHLFLSMLRRSGIEVEHANYATIGPNTPLLSERLLFENFIPAEAHVLGVRHPKFEGRAQRSLADDCLGIREFASWYVSNAVGLPSDEVLGGTAPALSATLKTERVAREALKRSSLMRSLYAGRFLERGARNRTP</sequence>
<dbReference type="Proteomes" id="UP000432089">
    <property type="component" value="Unassembled WGS sequence"/>
</dbReference>
<evidence type="ECO:0000313" key="2">
    <source>
        <dbReference type="Proteomes" id="UP000432089"/>
    </source>
</evidence>
<accession>A0A7V7PK50</accession>
<organism evidence="1 2">
    <name type="scientific">Plantimonas leprariae</name>
    <dbReference type="NCBI Taxonomy" id="2615207"/>
    <lineage>
        <taxon>Bacteria</taxon>
        <taxon>Pseudomonadati</taxon>
        <taxon>Pseudomonadota</taxon>
        <taxon>Alphaproteobacteria</taxon>
        <taxon>Hyphomicrobiales</taxon>
        <taxon>Aurantimonadaceae</taxon>
        <taxon>Plantimonas</taxon>
    </lineage>
</organism>
<keyword evidence="2" id="KW-1185">Reference proteome</keyword>
<gene>
    <name evidence="1" type="ORF">F6X38_22360</name>
</gene>
<dbReference type="RefSeq" id="WP_150973802.1">
    <property type="nucleotide sequence ID" value="NZ_VZDO01000027.1"/>
</dbReference>
<protein>
    <recommendedName>
        <fullName evidence="3">WavE lipopolysaccharide synthesis</fullName>
    </recommendedName>
</protein>
<dbReference type="InterPro" id="IPR011122">
    <property type="entry name" value="WavE"/>
</dbReference>
<reference evidence="1 2" key="1">
    <citation type="submission" date="2019-09" db="EMBL/GenBank/DDBJ databases">
        <title>YIM 132180 draft genome.</title>
        <authorList>
            <person name="Zhang K."/>
        </authorList>
    </citation>
    <scope>NUCLEOTIDE SEQUENCE [LARGE SCALE GENOMIC DNA]</scope>
    <source>
        <strain evidence="1 2">YIM 132180</strain>
    </source>
</reference>
<comment type="caution">
    <text evidence="1">The sequence shown here is derived from an EMBL/GenBank/DDBJ whole genome shotgun (WGS) entry which is preliminary data.</text>
</comment>
<evidence type="ECO:0000313" key="1">
    <source>
        <dbReference type="EMBL" id="KAB0676008.1"/>
    </source>
</evidence>
<dbReference type="EMBL" id="VZDO01000027">
    <property type="protein sequence ID" value="KAB0676008.1"/>
    <property type="molecule type" value="Genomic_DNA"/>
</dbReference>
<evidence type="ECO:0008006" key="3">
    <source>
        <dbReference type="Google" id="ProtNLM"/>
    </source>
</evidence>
<name>A0A7V7PK50_9HYPH</name>